<dbReference type="Proteomes" id="UP000234585">
    <property type="component" value="Unassembled WGS sequence"/>
</dbReference>
<dbReference type="PANTHER" id="PTHR17985">
    <property type="entry name" value="SER/THR-RICH PROTEIN T10 IN DGCR REGION"/>
    <property type="match status" value="1"/>
</dbReference>
<dbReference type="RefSeq" id="XP_024673463.1">
    <property type="nucleotide sequence ID" value="XM_024811988.1"/>
</dbReference>
<dbReference type="PANTHER" id="PTHR17985:SF8">
    <property type="entry name" value="TRANSPORT AND GOLGI ORGANIZATION PROTEIN 2 HOMOLOG"/>
    <property type="match status" value="1"/>
</dbReference>
<dbReference type="GO" id="GO:0007030">
    <property type="term" value="P:Golgi organization"/>
    <property type="evidence" value="ECO:0007669"/>
    <property type="project" value="TreeGrafter"/>
</dbReference>
<sequence>MCIALFSTAHPDYPLIILDNRDEFLRRPTDRADWWPTPHSNVLAGRDLARPTHGTWMGVTREGKVAVLTNYREQSSDKATGRLSRGMIVNEWLIGEPDSPRSTRDFVERMVASDEARSVGGFSLVCGYVDEPLALVSNRSATMDHVSWVASERNQTLGLSNTTFDDRSWPKILDGERLMGEAIAAHVQAGKDEDENALINRLLEVLSHNNLPQLGPDATAEDYLPYFRQTILVPRIGARDTVPASAPALQDGLDTSFLHGPYGTQKQTVILVGADRRVRYFERTLFDGDTNPIPAGQGDRSFEFVATRE</sequence>
<dbReference type="GO" id="GO:0005794">
    <property type="term" value="C:Golgi apparatus"/>
    <property type="evidence" value="ECO:0007669"/>
    <property type="project" value="TreeGrafter"/>
</dbReference>
<gene>
    <name evidence="1" type="ORF">BDW47DRAFT_103077</name>
</gene>
<dbReference type="OrthoDB" id="191601at2759"/>
<accession>A0A2I2FFR1</accession>
<dbReference type="GO" id="GO:0009306">
    <property type="term" value="P:protein secretion"/>
    <property type="evidence" value="ECO:0007669"/>
    <property type="project" value="TreeGrafter"/>
</dbReference>
<dbReference type="GeneID" id="36519148"/>
<reference evidence="1 2" key="1">
    <citation type="submission" date="2017-12" db="EMBL/GenBank/DDBJ databases">
        <authorList>
            <consortium name="DOE Joint Genome Institute"/>
            <person name="Haridas S."/>
            <person name="Kjaerbolling I."/>
            <person name="Vesth T.C."/>
            <person name="Frisvad J.C."/>
            <person name="Nybo J.L."/>
            <person name="Theobald S."/>
            <person name="Kuo A."/>
            <person name="Bowyer P."/>
            <person name="Matsuda Y."/>
            <person name="Mondo S."/>
            <person name="Lyhne E.K."/>
            <person name="Kogle M.E."/>
            <person name="Clum A."/>
            <person name="Lipzen A."/>
            <person name="Salamov A."/>
            <person name="Ngan C.Y."/>
            <person name="Daum C."/>
            <person name="Chiniquy J."/>
            <person name="Barry K."/>
            <person name="LaButti K."/>
            <person name="Simmons B.A."/>
            <person name="Magnuson J.K."/>
            <person name="Mortensen U.H."/>
            <person name="Larsen T.O."/>
            <person name="Grigoriev I.V."/>
            <person name="Baker S.E."/>
            <person name="Andersen M.R."/>
            <person name="Nordberg H.P."/>
            <person name="Cantor M.N."/>
            <person name="Hua S.X."/>
        </authorList>
    </citation>
    <scope>NUCLEOTIDE SEQUENCE [LARGE SCALE GENOMIC DNA]</scope>
    <source>
        <strain evidence="1 2">CBS 102.13</strain>
    </source>
</reference>
<dbReference type="EMBL" id="KZ559129">
    <property type="protein sequence ID" value="PLB39451.1"/>
    <property type="molecule type" value="Genomic_DNA"/>
</dbReference>
<name>A0A2I2FFR1_ASPCN</name>
<organism evidence="1 2">
    <name type="scientific">Aspergillus candidus</name>
    <dbReference type="NCBI Taxonomy" id="41067"/>
    <lineage>
        <taxon>Eukaryota</taxon>
        <taxon>Fungi</taxon>
        <taxon>Dikarya</taxon>
        <taxon>Ascomycota</taxon>
        <taxon>Pezizomycotina</taxon>
        <taxon>Eurotiomycetes</taxon>
        <taxon>Eurotiomycetidae</taxon>
        <taxon>Eurotiales</taxon>
        <taxon>Aspergillaceae</taxon>
        <taxon>Aspergillus</taxon>
        <taxon>Aspergillus subgen. Circumdati</taxon>
    </lineage>
</organism>
<dbReference type="InterPro" id="IPR008551">
    <property type="entry name" value="TANGO2"/>
</dbReference>
<dbReference type="AlphaFoldDB" id="A0A2I2FFR1"/>
<evidence type="ECO:0000313" key="1">
    <source>
        <dbReference type="EMBL" id="PLB39451.1"/>
    </source>
</evidence>
<evidence type="ECO:0000313" key="2">
    <source>
        <dbReference type="Proteomes" id="UP000234585"/>
    </source>
</evidence>
<keyword evidence="2" id="KW-1185">Reference proteome</keyword>
<dbReference type="Pfam" id="PF05742">
    <property type="entry name" value="TANGO2"/>
    <property type="match status" value="1"/>
</dbReference>
<protein>
    <submittedName>
        <fullName evidence="1">DUF833-domain-containing protein</fullName>
    </submittedName>
</protein>
<proteinExistence type="predicted"/>